<gene>
    <name evidence="1" type="ORF">CLIB1444_15S00276</name>
</gene>
<name>A0ACA9YG09_9ASCO</name>
<dbReference type="EMBL" id="CALSDN010000015">
    <property type="protein sequence ID" value="CAH6723392.1"/>
    <property type="molecule type" value="Genomic_DNA"/>
</dbReference>
<proteinExistence type="predicted"/>
<evidence type="ECO:0000313" key="2">
    <source>
        <dbReference type="Proteomes" id="UP001152531"/>
    </source>
</evidence>
<evidence type="ECO:0000313" key="1">
    <source>
        <dbReference type="EMBL" id="CAH6723392.1"/>
    </source>
</evidence>
<protein>
    <submittedName>
        <fullName evidence="1">Bypass of stop codon protein 6</fullName>
    </submittedName>
</protein>
<keyword evidence="2" id="KW-1185">Reference proteome</keyword>
<reference evidence="1" key="1">
    <citation type="submission" date="2022-06" db="EMBL/GenBank/DDBJ databases">
        <authorList>
            <person name="Legras J.-L."/>
            <person name="Devillers H."/>
            <person name="Grondin C."/>
        </authorList>
    </citation>
    <scope>NUCLEOTIDE SEQUENCE</scope>
    <source>
        <strain evidence="1">CLIB 1444</strain>
    </source>
</reference>
<dbReference type="Proteomes" id="UP001152531">
    <property type="component" value="Unassembled WGS sequence"/>
</dbReference>
<sequence>MNTATELEEMGSKIYKVKSEDRDHTIRLDTNDFIKVPQPLPPAPGLIPNPTENIINVDELESISEIPEQLRNNELMTMSNPPKNKWRVYALGLWLFSIGMADATPGAVLPYIEEYYNLTYTLVSLIWMTFAAGFVSFACLAHKIQPLLGREKSFTVGSACSVLMYAIVSSGTKFPVICVGFFFGGAGYAVVISQMNVFLTNFQNSSKYLSVTQSLYGVGATISPLIATSFVSAGIKWNLYYVILVGLMAITSVVLYISFKGADTDLAPWDFDENDLENEKSETPTELLLLSLKSKITWLLAFFVFFYQGSEVALGGWIVTYLLNYRHGTHNVGYVASGFWAGLTLGRLCVARPMHNMFGLRRSVIICSVISTIAVVLTWVVPNIIAAGVFVSISGVFIGPNYPLMVAYSALKGLIPRKILIITLTVVTAFGFSGGAIFPFLVGVISQKAGTYVVLPMFIALYLSMLILWLLVPNQERILKQSTLTFWQKVW</sequence>
<organism evidence="1 2">
    <name type="scientific">[Candida] jaroonii</name>
    <dbReference type="NCBI Taxonomy" id="467808"/>
    <lineage>
        <taxon>Eukaryota</taxon>
        <taxon>Fungi</taxon>
        <taxon>Dikarya</taxon>
        <taxon>Ascomycota</taxon>
        <taxon>Saccharomycotina</taxon>
        <taxon>Pichiomycetes</taxon>
        <taxon>Debaryomycetaceae</taxon>
        <taxon>Yamadazyma</taxon>
    </lineage>
</organism>
<accession>A0ACA9YG09</accession>
<comment type="caution">
    <text evidence="1">The sequence shown here is derived from an EMBL/GenBank/DDBJ whole genome shotgun (WGS) entry which is preliminary data.</text>
</comment>